<dbReference type="SUPFAM" id="SSF53720">
    <property type="entry name" value="ALDH-like"/>
    <property type="match status" value="1"/>
</dbReference>
<dbReference type="NCBIfam" id="NF001221">
    <property type="entry name" value="PRK00197.1"/>
    <property type="match status" value="1"/>
</dbReference>
<evidence type="ECO:0000256" key="1">
    <source>
        <dbReference type="ARBA" id="ARBA00004985"/>
    </source>
</evidence>
<dbReference type="PROSITE" id="PS01223">
    <property type="entry name" value="PROA"/>
    <property type="match status" value="1"/>
</dbReference>
<dbReference type="PIRSF" id="PIRSF000151">
    <property type="entry name" value="GPR"/>
    <property type="match status" value="1"/>
</dbReference>
<evidence type="ECO:0000256" key="6">
    <source>
        <dbReference type="ARBA" id="ARBA00049024"/>
    </source>
</evidence>
<dbReference type="GO" id="GO:0055129">
    <property type="term" value="P:L-proline biosynthetic process"/>
    <property type="evidence" value="ECO:0007669"/>
    <property type="project" value="UniProtKB-UniRule"/>
</dbReference>
<dbReference type="CDD" id="cd07079">
    <property type="entry name" value="ALDH_F18-19_ProA-GPR"/>
    <property type="match status" value="1"/>
</dbReference>
<evidence type="ECO:0000256" key="5">
    <source>
        <dbReference type="ARBA" id="ARBA00023002"/>
    </source>
</evidence>
<protein>
    <recommendedName>
        <fullName evidence="7">Gamma-glutamyl phosphate reductase</fullName>
        <shortName evidence="7">GPR</shortName>
        <ecNumber evidence="7">1.2.1.41</ecNumber>
    </recommendedName>
    <alternativeName>
        <fullName evidence="7">Glutamate-5-semialdehyde dehydrogenase</fullName>
    </alternativeName>
    <alternativeName>
        <fullName evidence="7">Glutamyl-gamma-semialdehyde dehydrogenase</fullName>
        <shortName evidence="7">GSA dehydrogenase</shortName>
    </alternativeName>
</protein>
<name>A0A090ITX7_9BACI</name>
<dbReference type="EC" id="1.2.1.41" evidence="7"/>
<dbReference type="InterPro" id="IPR016163">
    <property type="entry name" value="Ald_DH_C"/>
</dbReference>
<reference evidence="9 10" key="1">
    <citation type="submission" date="2014-07" db="EMBL/GenBank/DDBJ databases">
        <authorList>
            <person name="Wibberg Daniel"/>
        </authorList>
    </citation>
    <scope>NUCLEOTIDE SEQUENCE [LARGE SCALE GENOMIC DNA]</scope>
</reference>
<comment type="similarity">
    <text evidence="7">Belongs to the gamma-glutamyl phosphate reductase family.</text>
</comment>
<keyword evidence="10" id="KW-1185">Reference proteome</keyword>
<dbReference type="UniPathway" id="UPA00098">
    <property type="reaction ID" value="UER00360"/>
</dbReference>
<keyword evidence="2 7" id="KW-0028">Amino-acid biosynthesis</keyword>
<dbReference type="InterPro" id="IPR015590">
    <property type="entry name" value="Aldehyde_DH_dom"/>
</dbReference>
<dbReference type="GO" id="GO:0050661">
    <property type="term" value="F:NADP binding"/>
    <property type="evidence" value="ECO:0007669"/>
    <property type="project" value="InterPro"/>
</dbReference>
<dbReference type="InterPro" id="IPR016161">
    <property type="entry name" value="Ald_DH/histidinol_DH"/>
</dbReference>
<dbReference type="AlphaFoldDB" id="A0A090ITX7"/>
<keyword evidence="3 7" id="KW-0641">Proline biosynthesis</keyword>
<evidence type="ECO:0000256" key="2">
    <source>
        <dbReference type="ARBA" id="ARBA00022605"/>
    </source>
</evidence>
<feature type="domain" description="Aldehyde dehydrogenase" evidence="8">
    <location>
        <begin position="22"/>
        <end position="295"/>
    </location>
</feature>
<dbReference type="InterPro" id="IPR016162">
    <property type="entry name" value="Ald_DH_N"/>
</dbReference>
<dbReference type="GO" id="GO:0004350">
    <property type="term" value="F:glutamate-5-semialdehyde dehydrogenase activity"/>
    <property type="evidence" value="ECO:0007669"/>
    <property type="project" value="UniProtKB-UniRule"/>
</dbReference>
<dbReference type="InterPro" id="IPR000965">
    <property type="entry name" value="GPR_dom"/>
</dbReference>
<comment type="function">
    <text evidence="7">Catalyzes the NADPH-dependent reduction of L-glutamate 5-phosphate into L-glutamate 5-semialdehyde and phosphate. The product spontaneously undergoes cyclization to form 1-pyrroline-5-carboxylate.</text>
</comment>
<dbReference type="Pfam" id="PF00171">
    <property type="entry name" value="Aldedh"/>
    <property type="match status" value="1"/>
</dbReference>
<evidence type="ECO:0000313" key="10">
    <source>
        <dbReference type="Proteomes" id="UP000040576"/>
    </source>
</evidence>
<dbReference type="EMBL" id="CCRF01000043">
    <property type="protein sequence ID" value="CEE01152.1"/>
    <property type="molecule type" value="Genomic_DNA"/>
</dbReference>
<dbReference type="FunFam" id="3.40.309.10:FF:000006">
    <property type="entry name" value="Gamma-glutamyl phosphate reductase"/>
    <property type="match status" value="1"/>
</dbReference>
<keyword evidence="7" id="KW-0963">Cytoplasm</keyword>
<dbReference type="InterPro" id="IPR012134">
    <property type="entry name" value="Glu-5-SA_DH"/>
</dbReference>
<accession>A0A090ITX7</accession>
<evidence type="ECO:0000256" key="4">
    <source>
        <dbReference type="ARBA" id="ARBA00022857"/>
    </source>
</evidence>
<dbReference type="Gene3D" id="3.40.605.10">
    <property type="entry name" value="Aldehyde Dehydrogenase, Chain A, domain 1"/>
    <property type="match status" value="1"/>
</dbReference>
<comment type="subcellular location">
    <subcellularLocation>
        <location evidence="7">Cytoplasm</location>
    </subcellularLocation>
</comment>
<dbReference type="Proteomes" id="UP000040576">
    <property type="component" value="Unassembled WGS sequence"/>
</dbReference>
<dbReference type="PANTHER" id="PTHR11063:SF8">
    <property type="entry name" value="DELTA-1-PYRROLINE-5-CARBOXYLATE SYNTHASE"/>
    <property type="match status" value="1"/>
</dbReference>
<proteinExistence type="inferred from homology"/>
<dbReference type="HAMAP" id="MF_00412">
    <property type="entry name" value="ProA"/>
    <property type="match status" value="1"/>
</dbReference>
<dbReference type="Gene3D" id="3.40.309.10">
    <property type="entry name" value="Aldehyde Dehydrogenase, Chain A, domain 2"/>
    <property type="match status" value="1"/>
</dbReference>
<sequence length="428" mass="47238">MMNGGKEMGQIAQNNEVLLKGKLAKTASYKMTGITSEQKNEALKKIAEQILVDQNVILSANKRDLQLGKEKGMSDAILDRIMLNEERINGIVEGIQQVVDLADPIGEVLETIKKENGLFIQRKRVPIGVIGMIYEARPNVTIDAATLALKTGNAIILRGSSSAKFSNLALVDSIHRALDKTAIPKDAVQFIEDTSRETAKALFQLNDYLDVLIPRGGKDLIQTVIREATVPVIETGAGNCHIFIERTANFEMAKEIVLNAKLQRPSVCNAAESLLIDQHWFDKYGVELLQVLHAHQVEIYGDEKICQAFPPARPATEEDWYQEYLALKMSAKLVNSLEEAVAHIHKYGTKHSEAIITEDEDQAAIFLQNVDAAAVYHNASTRFTDGFEFGYGAEIGISTQKLHARGPMGLKALTSSKFIIKGKGQVRE</sequence>
<keyword evidence="5 7" id="KW-0560">Oxidoreductase</keyword>
<evidence type="ECO:0000259" key="8">
    <source>
        <dbReference type="Pfam" id="PF00171"/>
    </source>
</evidence>
<organism evidence="9 10">
    <name type="scientific">Caldibacillus thermoamylovorans</name>
    <dbReference type="NCBI Taxonomy" id="35841"/>
    <lineage>
        <taxon>Bacteria</taxon>
        <taxon>Bacillati</taxon>
        <taxon>Bacillota</taxon>
        <taxon>Bacilli</taxon>
        <taxon>Bacillales</taxon>
        <taxon>Bacillaceae</taxon>
        <taxon>Caldibacillus</taxon>
    </lineage>
</organism>
<evidence type="ECO:0000256" key="7">
    <source>
        <dbReference type="HAMAP-Rule" id="MF_00412"/>
    </source>
</evidence>
<comment type="pathway">
    <text evidence="1 7">Amino-acid biosynthesis; L-proline biosynthesis; L-glutamate 5-semialdehyde from L-glutamate: step 2/2.</text>
</comment>
<evidence type="ECO:0000256" key="3">
    <source>
        <dbReference type="ARBA" id="ARBA00022650"/>
    </source>
</evidence>
<dbReference type="InterPro" id="IPR020593">
    <property type="entry name" value="G-glutamylP_reductase_CS"/>
</dbReference>
<dbReference type="PANTHER" id="PTHR11063">
    <property type="entry name" value="GLUTAMATE SEMIALDEHYDE DEHYDROGENASE"/>
    <property type="match status" value="1"/>
</dbReference>
<comment type="catalytic activity">
    <reaction evidence="6 7">
        <text>L-glutamate 5-semialdehyde + phosphate + NADP(+) = L-glutamyl 5-phosphate + NADPH + H(+)</text>
        <dbReference type="Rhea" id="RHEA:19541"/>
        <dbReference type="ChEBI" id="CHEBI:15378"/>
        <dbReference type="ChEBI" id="CHEBI:43474"/>
        <dbReference type="ChEBI" id="CHEBI:57783"/>
        <dbReference type="ChEBI" id="CHEBI:58066"/>
        <dbReference type="ChEBI" id="CHEBI:58274"/>
        <dbReference type="ChEBI" id="CHEBI:58349"/>
        <dbReference type="EC" id="1.2.1.41"/>
    </reaction>
</comment>
<keyword evidence="4 7" id="KW-0521">NADP</keyword>
<gene>
    <name evidence="7 9" type="primary">proA</name>
    <name evidence="9" type="ORF">BT1A1_1320</name>
</gene>
<evidence type="ECO:0000313" key="9">
    <source>
        <dbReference type="EMBL" id="CEE01152.1"/>
    </source>
</evidence>
<dbReference type="NCBIfam" id="TIGR00407">
    <property type="entry name" value="proA"/>
    <property type="match status" value="1"/>
</dbReference>
<dbReference type="GO" id="GO:0005737">
    <property type="term" value="C:cytoplasm"/>
    <property type="evidence" value="ECO:0007669"/>
    <property type="project" value="UniProtKB-SubCell"/>
</dbReference>